<dbReference type="GO" id="GO:0045944">
    <property type="term" value="P:positive regulation of transcription by RNA polymerase II"/>
    <property type="evidence" value="ECO:0007669"/>
    <property type="project" value="TreeGrafter"/>
</dbReference>
<keyword evidence="2" id="KW-0175">Coiled coil</keyword>
<evidence type="ECO:0000313" key="4">
    <source>
        <dbReference type="Proteomes" id="UP001150925"/>
    </source>
</evidence>
<dbReference type="CDD" id="cd23158">
    <property type="entry name" value="Prefoldin_UXT"/>
    <property type="match status" value="1"/>
</dbReference>
<protein>
    <submittedName>
        <fullName evidence="3">Uncharacterized protein</fullName>
    </submittedName>
</protein>
<dbReference type="Proteomes" id="UP001150925">
    <property type="component" value="Unassembled WGS sequence"/>
</dbReference>
<name>A0A9W8DYS8_9FUNG</name>
<comment type="similarity">
    <text evidence="1">Belongs to the UXT family.</text>
</comment>
<evidence type="ECO:0000313" key="3">
    <source>
        <dbReference type="EMBL" id="KAJ1952347.1"/>
    </source>
</evidence>
<sequence>MANTNDQVAKYEAFINDRLHPALSQVLADRDVIYDRIAEFLKLRNNLEVLDKQSLTSLKSQVDLGANFYVQAHVPDTRYIFVSVGYGFHLQMTRQEALEYIAKKEKQLQRKADKLTDEANKLRAQIRTFYLGIAELMQLSGTSSAAPSS</sequence>
<dbReference type="GO" id="GO:0003714">
    <property type="term" value="F:transcription corepressor activity"/>
    <property type="evidence" value="ECO:0007669"/>
    <property type="project" value="InterPro"/>
</dbReference>
<dbReference type="GO" id="GO:0000122">
    <property type="term" value="P:negative regulation of transcription by RNA polymerase II"/>
    <property type="evidence" value="ECO:0007669"/>
    <property type="project" value="InterPro"/>
</dbReference>
<proteinExistence type="inferred from homology"/>
<dbReference type="InterPro" id="IPR009053">
    <property type="entry name" value="Prefoldin"/>
</dbReference>
<dbReference type="OrthoDB" id="433124at2759"/>
<dbReference type="PANTHER" id="PTHR13345">
    <property type="entry name" value="MEDIATOR OF RNA POLYMERASE II TRANSCRIPTION SUBUNIT 10"/>
    <property type="match status" value="1"/>
</dbReference>
<dbReference type="InterPro" id="IPR003994">
    <property type="entry name" value="UXT"/>
</dbReference>
<accession>A0A9W8DYS8</accession>
<gene>
    <name evidence="3" type="ORF">IWQ62_006243</name>
</gene>
<dbReference type="SUPFAM" id="SSF46579">
    <property type="entry name" value="Prefoldin"/>
    <property type="match status" value="1"/>
</dbReference>
<dbReference type="AlphaFoldDB" id="A0A9W8DYS8"/>
<keyword evidence="4" id="KW-1185">Reference proteome</keyword>
<dbReference type="InterPro" id="IPR004127">
    <property type="entry name" value="Prefoldin_subunit_alpha"/>
</dbReference>
<dbReference type="PRINTS" id="PR01502">
    <property type="entry name" value="UXTPROTEIN"/>
</dbReference>
<feature type="coiled-coil region" evidence="2">
    <location>
        <begin position="98"/>
        <end position="125"/>
    </location>
</feature>
<dbReference type="GO" id="GO:0016592">
    <property type="term" value="C:mediator complex"/>
    <property type="evidence" value="ECO:0007669"/>
    <property type="project" value="TreeGrafter"/>
</dbReference>
<dbReference type="Gene3D" id="1.10.287.370">
    <property type="match status" value="1"/>
</dbReference>
<reference evidence="3" key="1">
    <citation type="submission" date="2022-07" db="EMBL/GenBank/DDBJ databases">
        <title>Phylogenomic reconstructions and comparative analyses of Kickxellomycotina fungi.</title>
        <authorList>
            <person name="Reynolds N.K."/>
            <person name="Stajich J.E."/>
            <person name="Barry K."/>
            <person name="Grigoriev I.V."/>
            <person name="Crous P."/>
            <person name="Smith M.E."/>
        </authorList>
    </citation>
    <scope>NUCLEOTIDE SEQUENCE</scope>
    <source>
        <strain evidence="3">RSA 1196</strain>
    </source>
</reference>
<dbReference type="Pfam" id="PF02996">
    <property type="entry name" value="Prefoldin"/>
    <property type="match status" value="1"/>
</dbReference>
<evidence type="ECO:0000256" key="1">
    <source>
        <dbReference type="ARBA" id="ARBA00007666"/>
    </source>
</evidence>
<organism evidence="3 4">
    <name type="scientific">Dispira parvispora</name>
    <dbReference type="NCBI Taxonomy" id="1520584"/>
    <lineage>
        <taxon>Eukaryota</taxon>
        <taxon>Fungi</taxon>
        <taxon>Fungi incertae sedis</taxon>
        <taxon>Zoopagomycota</taxon>
        <taxon>Kickxellomycotina</taxon>
        <taxon>Dimargaritomycetes</taxon>
        <taxon>Dimargaritales</taxon>
        <taxon>Dimargaritaceae</taxon>
        <taxon>Dispira</taxon>
    </lineage>
</organism>
<dbReference type="EMBL" id="JANBPY010003228">
    <property type="protein sequence ID" value="KAJ1952347.1"/>
    <property type="molecule type" value="Genomic_DNA"/>
</dbReference>
<evidence type="ECO:0000256" key="2">
    <source>
        <dbReference type="SAM" id="Coils"/>
    </source>
</evidence>
<dbReference type="PANTHER" id="PTHR13345:SF9">
    <property type="entry name" value="PROTEIN UXT"/>
    <property type="match status" value="1"/>
</dbReference>
<comment type="caution">
    <text evidence="3">The sequence shown here is derived from an EMBL/GenBank/DDBJ whole genome shotgun (WGS) entry which is preliminary data.</text>
</comment>